<evidence type="ECO:0000313" key="12">
    <source>
        <dbReference type="Proteomes" id="UP001163328"/>
    </source>
</evidence>
<dbReference type="SUPFAM" id="SSF49785">
    <property type="entry name" value="Galactose-binding domain-like"/>
    <property type="match status" value="1"/>
</dbReference>
<feature type="active site" description="Charge relay system" evidence="6">
    <location>
        <position position="115"/>
    </location>
</feature>
<evidence type="ECO:0000256" key="7">
    <source>
        <dbReference type="SAM" id="MobiDB-lite"/>
    </source>
</evidence>
<evidence type="ECO:0000313" key="11">
    <source>
        <dbReference type="EMBL" id="UYW01486.1"/>
    </source>
</evidence>
<dbReference type="InterPro" id="IPR026444">
    <property type="entry name" value="Secre_tail"/>
</dbReference>
<evidence type="ECO:0000256" key="1">
    <source>
        <dbReference type="ARBA" id="ARBA00011073"/>
    </source>
</evidence>
<feature type="chain" id="PRO_5047312567" evidence="8">
    <location>
        <begin position="24"/>
        <end position="736"/>
    </location>
</feature>
<name>A0ABY6LZ69_9FLAO</name>
<comment type="similarity">
    <text evidence="1 6">Belongs to the peptidase S8 family.</text>
</comment>
<reference evidence="11" key="1">
    <citation type="submission" date="2021-08" db="EMBL/GenBank/DDBJ databases">
        <title>Flavobacterium sp. strain CC-SYL302.</title>
        <authorList>
            <person name="Lin S.-Y."/>
            <person name="Lee T.-H."/>
            <person name="Young C.-C."/>
        </authorList>
    </citation>
    <scope>NUCLEOTIDE SEQUENCE</scope>
    <source>
        <strain evidence="11">CC-SYL302</strain>
    </source>
</reference>
<dbReference type="Proteomes" id="UP001163328">
    <property type="component" value="Chromosome"/>
</dbReference>
<feature type="region of interest" description="Disordered" evidence="7">
    <location>
        <begin position="618"/>
        <end position="664"/>
    </location>
</feature>
<dbReference type="InterPro" id="IPR008979">
    <property type="entry name" value="Galactose-bd-like_sf"/>
</dbReference>
<protein>
    <submittedName>
        <fullName evidence="11">S8 family peptidase</fullName>
    </submittedName>
</protein>
<dbReference type="RefSeq" id="WP_264433958.1">
    <property type="nucleotide sequence ID" value="NZ_CP081495.1"/>
</dbReference>
<dbReference type="InterPro" id="IPR036852">
    <property type="entry name" value="Peptidase_S8/S53_dom_sf"/>
</dbReference>
<evidence type="ECO:0000259" key="10">
    <source>
        <dbReference type="Pfam" id="PF18962"/>
    </source>
</evidence>
<evidence type="ECO:0000256" key="6">
    <source>
        <dbReference type="PROSITE-ProRule" id="PRU01240"/>
    </source>
</evidence>
<keyword evidence="3 8" id="KW-0732">Signal</keyword>
<dbReference type="InterPro" id="IPR000209">
    <property type="entry name" value="Peptidase_S8/S53_dom"/>
</dbReference>
<evidence type="ECO:0000256" key="5">
    <source>
        <dbReference type="ARBA" id="ARBA00022825"/>
    </source>
</evidence>
<organism evidence="11 12">
    <name type="scientific">Flavobacterium agricola</name>
    <dbReference type="NCBI Taxonomy" id="2870839"/>
    <lineage>
        <taxon>Bacteria</taxon>
        <taxon>Pseudomonadati</taxon>
        <taxon>Bacteroidota</taxon>
        <taxon>Flavobacteriia</taxon>
        <taxon>Flavobacteriales</taxon>
        <taxon>Flavobacteriaceae</taxon>
        <taxon>Flavobacterium</taxon>
    </lineage>
</organism>
<dbReference type="PROSITE" id="PS00138">
    <property type="entry name" value="SUBTILASE_SER"/>
    <property type="match status" value="1"/>
</dbReference>
<evidence type="ECO:0000259" key="9">
    <source>
        <dbReference type="Pfam" id="PF00082"/>
    </source>
</evidence>
<dbReference type="PANTHER" id="PTHR43806">
    <property type="entry name" value="PEPTIDASE S8"/>
    <property type="match status" value="1"/>
</dbReference>
<dbReference type="Gene3D" id="3.40.50.200">
    <property type="entry name" value="Peptidase S8/S53 domain"/>
    <property type="match status" value="1"/>
</dbReference>
<dbReference type="PANTHER" id="PTHR43806:SF11">
    <property type="entry name" value="CEREVISIN-RELATED"/>
    <property type="match status" value="1"/>
</dbReference>
<feature type="active site" description="Charge relay system" evidence="6">
    <location>
        <position position="403"/>
    </location>
</feature>
<dbReference type="Pfam" id="PF00082">
    <property type="entry name" value="Peptidase_S8"/>
    <property type="match status" value="1"/>
</dbReference>
<dbReference type="Gene3D" id="2.60.120.380">
    <property type="match status" value="1"/>
</dbReference>
<dbReference type="Pfam" id="PF18962">
    <property type="entry name" value="Por_Secre_tail"/>
    <property type="match status" value="1"/>
</dbReference>
<keyword evidence="12" id="KW-1185">Reference proteome</keyword>
<evidence type="ECO:0000256" key="8">
    <source>
        <dbReference type="SAM" id="SignalP"/>
    </source>
</evidence>
<feature type="domain" description="Peptidase S8/S53" evidence="9">
    <location>
        <begin position="109"/>
        <end position="460"/>
    </location>
</feature>
<evidence type="ECO:0000256" key="4">
    <source>
        <dbReference type="ARBA" id="ARBA00022801"/>
    </source>
</evidence>
<dbReference type="InterPro" id="IPR050131">
    <property type="entry name" value="Peptidase_S8_subtilisin-like"/>
</dbReference>
<feature type="signal peptide" evidence="8">
    <location>
        <begin position="1"/>
        <end position="23"/>
    </location>
</feature>
<proteinExistence type="inferred from homology"/>
<keyword evidence="4 6" id="KW-0378">Hydrolase</keyword>
<feature type="domain" description="Secretion system C-terminal sorting" evidence="10">
    <location>
        <begin position="668"/>
        <end position="734"/>
    </location>
</feature>
<keyword evidence="5 6" id="KW-0720">Serine protease</keyword>
<sequence length="736" mass="80140">MSQRFTFLCFTLGLAAVFNNAFAQQIPANLATFFKEQKIKQDSIFDAKFSALPARSPYNLPLDKSKIAQINDSYILFLETGDVRANKAANVDFLQNGTLGTAPLMGEAVEIAVFDGGKVFGLHEDFLINGKSKISDLENNVSVTAQPISAHATGVSGLIAANGNANLTFNNSFTVANATRGVIPSAKISTASFQQTSNGTIYEKILKFSPPISNHSYGSNFGWAISSINNTNKTVTLVYPVNTSIFLNDEETFAGIYLDDDANYDMLVYNNPKTILVKSAGNYDGIGPANYDASWKVTLLHYDGSKYVPLTNADIIPKNNSFNGAYSITTGSLGKNILTVGSIDLPSAESDYRLQVNNIIKSSFSSVGPRKDGAIKPDLVAVGAGVAYPGTEKSSYMAGSGTSFAAPKVTGVIGALTQLQRLLTENANFLFDADQAKTLLLHTTQEAGLFPGPDNKYGWGALDAKNAVQTLLAVHNKEAFFIKEEKINGTDFEKIVSARANDTLKVTLSWIDLPFTDFPTSNRATLNDRSTRLIHDLDVRLIDTETETVYYPWKLDMNNVTGPAIKGDNAVDNIEQIVLYAPEANRNYKVVVTNKGSLISPQSFSLLITGANEELVIEPEEPEEPTEPTDPEEPEEPTTPEEPTEPETPTDPEVPEEPAEEKPKHFRIFPTVTSDVIYLKGPDEVHEVHIFDLHGKRVTTASKKDAINVSHLTNGLYVVKIKTANGQVINKKIIKK</sequence>
<evidence type="ECO:0000256" key="2">
    <source>
        <dbReference type="ARBA" id="ARBA00022670"/>
    </source>
</evidence>
<accession>A0ABY6LZ69</accession>
<dbReference type="SUPFAM" id="SSF52743">
    <property type="entry name" value="Subtilisin-like"/>
    <property type="match status" value="1"/>
</dbReference>
<feature type="compositionally biased region" description="Acidic residues" evidence="7">
    <location>
        <begin position="618"/>
        <end position="659"/>
    </location>
</feature>
<dbReference type="EMBL" id="CP081495">
    <property type="protein sequence ID" value="UYW01486.1"/>
    <property type="molecule type" value="Genomic_DNA"/>
</dbReference>
<dbReference type="InterPro" id="IPR023828">
    <property type="entry name" value="Peptidase_S8_Ser-AS"/>
</dbReference>
<feature type="active site" description="Charge relay system" evidence="6">
    <location>
        <position position="151"/>
    </location>
</feature>
<evidence type="ECO:0000256" key="3">
    <source>
        <dbReference type="ARBA" id="ARBA00022729"/>
    </source>
</evidence>
<gene>
    <name evidence="11" type="ORF">K5I29_00610</name>
</gene>
<dbReference type="NCBIfam" id="TIGR04183">
    <property type="entry name" value="Por_Secre_tail"/>
    <property type="match status" value="1"/>
</dbReference>
<dbReference type="PROSITE" id="PS51892">
    <property type="entry name" value="SUBTILASE"/>
    <property type="match status" value="1"/>
</dbReference>
<keyword evidence="2 6" id="KW-0645">Protease</keyword>